<feature type="region of interest" description="Disordered" evidence="1">
    <location>
        <begin position="154"/>
        <end position="174"/>
    </location>
</feature>
<feature type="compositionally biased region" description="Basic and acidic residues" evidence="1">
    <location>
        <begin position="154"/>
        <end position="167"/>
    </location>
</feature>
<evidence type="ECO:0000313" key="2">
    <source>
        <dbReference type="EMBL" id="OCH84276.1"/>
    </source>
</evidence>
<protein>
    <submittedName>
        <fullName evidence="2">Uncharacterized protein</fullName>
    </submittedName>
</protein>
<organism evidence="2 3">
    <name type="scientific">Obba rivulosa</name>
    <dbReference type="NCBI Taxonomy" id="1052685"/>
    <lineage>
        <taxon>Eukaryota</taxon>
        <taxon>Fungi</taxon>
        <taxon>Dikarya</taxon>
        <taxon>Basidiomycota</taxon>
        <taxon>Agaricomycotina</taxon>
        <taxon>Agaricomycetes</taxon>
        <taxon>Polyporales</taxon>
        <taxon>Gelatoporiaceae</taxon>
        <taxon>Obba</taxon>
    </lineage>
</organism>
<evidence type="ECO:0000313" key="3">
    <source>
        <dbReference type="Proteomes" id="UP000250043"/>
    </source>
</evidence>
<accession>A0A8E2AGX9</accession>
<dbReference type="OrthoDB" id="2754443at2759"/>
<name>A0A8E2AGX9_9APHY</name>
<dbReference type="AlphaFoldDB" id="A0A8E2AGX9"/>
<reference evidence="2 3" key="1">
    <citation type="submission" date="2016-07" db="EMBL/GenBank/DDBJ databases">
        <title>Draft genome of the white-rot fungus Obba rivulosa 3A-2.</title>
        <authorList>
            <consortium name="DOE Joint Genome Institute"/>
            <person name="Miettinen O."/>
            <person name="Riley R."/>
            <person name="Acob R."/>
            <person name="Barry K."/>
            <person name="Cullen D."/>
            <person name="De Vries R."/>
            <person name="Hainaut M."/>
            <person name="Hatakka A."/>
            <person name="Henrissat B."/>
            <person name="Hilden K."/>
            <person name="Kuo R."/>
            <person name="Labutti K."/>
            <person name="Lipzen A."/>
            <person name="Makela M.R."/>
            <person name="Sandor L."/>
            <person name="Spatafora J.W."/>
            <person name="Grigoriev I.V."/>
            <person name="Hibbett D.S."/>
        </authorList>
    </citation>
    <scope>NUCLEOTIDE SEQUENCE [LARGE SCALE GENOMIC DNA]</scope>
    <source>
        <strain evidence="2 3">3A-2</strain>
    </source>
</reference>
<sequence>MGETHWLPQEHDLLEKEWASKLILGLLEAQEYGYLRKISNVLTAKYQEAFNQPFTPETKAEFEKRKARLSTRPAQDKQRIYNWVKRKNQQMLGLDKLDDSCGRRLTGWDLYKRERGSFTLADGTTVPPKAIHQWTTLVRGEWDGLNEDQKGEWEHKADDTNTAEEAKSTSSVPVDEEELAKREIERIKYLRRLEQEVEVLFTKVNVLTGYVSFSLVGGINQQGQMRAFM</sequence>
<proteinExistence type="predicted"/>
<evidence type="ECO:0000256" key="1">
    <source>
        <dbReference type="SAM" id="MobiDB-lite"/>
    </source>
</evidence>
<gene>
    <name evidence="2" type="ORF">OBBRIDRAFT_839836</name>
</gene>
<dbReference type="EMBL" id="KV722696">
    <property type="protein sequence ID" value="OCH84276.1"/>
    <property type="molecule type" value="Genomic_DNA"/>
</dbReference>
<keyword evidence="3" id="KW-1185">Reference proteome</keyword>
<dbReference type="Proteomes" id="UP000250043">
    <property type="component" value="Unassembled WGS sequence"/>
</dbReference>